<dbReference type="EMBL" id="CP000125">
    <property type="protein sequence ID" value="ABA53057.1"/>
    <property type="molecule type" value="Genomic_DNA"/>
</dbReference>
<dbReference type="InterPro" id="IPR000883">
    <property type="entry name" value="Cyt_C_Oxase_1"/>
</dbReference>
<dbReference type="EnsemblBacteria" id="ABA53057">
    <property type="protein sequence ID" value="ABA53057"/>
    <property type="gene ID" value="BURPS1710b_A0474"/>
</dbReference>
<dbReference type="KEGG" id="bpm:BURPS1710b_A0474"/>
<dbReference type="GO" id="GO:0020037">
    <property type="term" value="F:heme binding"/>
    <property type="evidence" value="ECO:0007669"/>
    <property type="project" value="InterPro"/>
</dbReference>
<dbReference type="Gene3D" id="1.20.210.10">
    <property type="entry name" value="Cytochrome c oxidase-like, subunit I domain"/>
    <property type="match status" value="1"/>
</dbReference>
<dbReference type="HOGENOM" id="CLU_403190_0_0_4"/>
<dbReference type="GO" id="GO:0009060">
    <property type="term" value="P:aerobic respiration"/>
    <property type="evidence" value="ECO:0007669"/>
    <property type="project" value="InterPro"/>
</dbReference>
<keyword evidence="3" id="KW-0560">Oxidoreductase</keyword>
<evidence type="ECO:0000259" key="2">
    <source>
        <dbReference type="Pfam" id="PF22085"/>
    </source>
</evidence>
<feature type="transmembrane region" description="Helical" evidence="1">
    <location>
        <begin position="19"/>
        <end position="40"/>
    </location>
</feature>
<dbReference type="EC" id="1.7.2.5" evidence="3"/>
<feature type="transmembrane region" description="Helical" evidence="1">
    <location>
        <begin position="531"/>
        <end position="552"/>
    </location>
</feature>
<feature type="transmembrane region" description="Helical" evidence="1">
    <location>
        <begin position="415"/>
        <end position="439"/>
    </location>
</feature>
<keyword evidence="1" id="KW-0472">Membrane</keyword>
<dbReference type="Proteomes" id="UP000002700">
    <property type="component" value="Chromosome II"/>
</dbReference>
<name>Q3JLC0_BURP1</name>
<dbReference type="GO" id="GO:0004129">
    <property type="term" value="F:cytochrome-c oxidase activity"/>
    <property type="evidence" value="ECO:0007669"/>
    <property type="project" value="InterPro"/>
</dbReference>
<dbReference type="SUPFAM" id="SSF81442">
    <property type="entry name" value="Cytochrome c oxidase subunit I-like"/>
    <property type="match status" value="1"/>
</dbReference>
<evidence type="ECO:0000256" key="1">
    <source>
        <dbReference type="SAM" id="Phobius"/>
    </source>
</evidence>
<dbReference type="InterPro" id="IPR054309">
    <property type="entry name" value="NorB_cytochrome_c-like"/>
</dbReference>
<feature type="domain" description="Nitric oxide reductase subunit B cytochrome c-like" evidence="2">
    <location>
        <begin position="50"/>
        <end position="222"/>
    </location>
</feature>
<organism evidence="3 4">
    <name type="scientific">Burkholderia pseudomallei (strain 1710b)</name>
    <dbReference type="NCBI Taxonomy" id="320372"/>
    <lineage>
        <taxon>Bacteria</taxon>
        <taxon>Pseudomonadati</taxon>
        <taxon>Pseudomonadota</taxon>
        <taxon>Betaproteobacteria</taxon>
        <taxon>Burkholderiales</taxon>
        <taxon>Burkholderiaceae</taxon>
        <taxon>Burkholderia</taxon>
        <taxon>pseudomallei group</taxon>
    </lineage>
</organism>
<protein>
    <submittedName>
        <fullName evidence="3">Nitric oxide reductase</fullName>
        <ecNumber evidence="3">1.7.2.5</ecNumber>
    </submittedName>
</protein>
<feature type="transmembrane region" description="Helical" evidence="1">
    <location>
        <begin position="499"/>
        <end position="519"/>
    </location>
</feature>
<proteinExistence type="predicted"/>
<accession>Q3JLC0</accession>
<feature type="transmembrane region" description="Helical" evidence="1">
    <location>
        <begin position="339"/>
        <end position="359"/>
    </location>
</feature>
<evidence type="ECO:0000313" key="4">
    <source>
        <dbReference type="Proteomes" id="UP000002700"/>
    </source>
</evidence>
<dbReference type="GO" id="GO:0016020">
    <property type="term" value="C:membrane"/>
    <property type="evidence" value="ECO:0007669"/>
    <property type="project" value="InterPro"/>
</dbReference>
<dbReference type="AlphaFoldDB" id="Q3JLC0"/>
<sequence>MDTSETVLRRRQDDRVSDVLKWTLLVVAVLTFALLAWATVVTYRSAPPQPARLVAPDGSVVMTARDITDGKASFQRADLMDYGSIYGMGSYFGEDYTAEYLLRLGQLTNDNIALSRFGQPFAALDQDSRNSVQAAMRQQLKGIDLSRTDALVPAEVARAIRSLRVEISRALTHHDFIKGWTQAYSLDERHAAKTADFLLYAALTTVARRPGSDVSWTQNWPYEPLVGNAPTTNTFGWTWASYCFTFLCFGIVLFVYHRYIRVDDLGTMDPTLVRFRALTRSQRKVGKYFLVVAAVLLLQIAAGAILGHYYTDRTSFYGIHFDDVLPFNFWRSIHIQAPIVWIGLSWIGAGLFLAPAISGREARGQGPLVDGLFWATVVIVAGALIGDYLGIMGVIENGWFWFGNQGLSYLELGRFWQIGFFIGLVFWSALILRGLWPGLAAIKQAARQFWTGRIRLEHLIWASTTNIALLYAFGMIPLFGVNPSFTITDFWRWWVVHLWVEQSFEFFAAAISAYLLMGLGLVSRQLAERSVYLELILIFLGGVLGTGHHIYWCRRPRHVGSRRQHVLVHRGAAARAAHPRRDGAPQPDPETAAVPLRSRVHVCAGLRVLELRRSGRVRRRHAQRAARQLLRARHLPHAEPRAHVAVRRVRPARDRIDLFLPAACRRRAIEIQRETRPPGVLAV</sequence>
<dbReference type="GO" id="GO:0016966">
    <property type="term" value="F:nitric oxide reductase activity"/>
    <property type="evidence" value="ECO:0007669"/>
    <property type="project" value="UniProtKB-EC"/>
</dbReference>
<feature type="transmembrane region" description="Helical" evidence="1">
    <location>
        <begin position="459"/>
        <end position="479"/>
    </location>
</feature>
<keyword evidence="1" id="KW-0812">Transmembrane</keyword>
<feature type="transmembrane region" description="Helical" evidence="1">
    <location>
        <begin position="288"/>
        <end position="310"/>
    </location>
</feature>
<keyword evidence="1" id="KW-1133">Transmembrane helix</keyword>
<dbReference type="Pfam" id="PF00115">
    <property type="entry name" value="COX1"/>
    <property type="match status" value="1"/>
</dbReference>
<dbReference type="Pfam" id="PF22085">
    <property type="entry name" value="NorB_cytochrome_c-like"/>
    <property type="match status" value="1"/>
</dbReference>
<evidence type="ECO:0000313" key="3">
    <source>
        <dbReference type="EMBL" id="ABA53057.1"/>
    </source>
</evidence>
<dbReference type="InterPro" id="IPR036927">
    <property type="entry name" value="Cyt_c_oxase-like_su1_sf"/>
</dbReference>
<gene>
    <name evidence="3" type="primary">norB</name>
    <name evidence="3" type="ordered locus">BURPS1710b_A0474</name>
</gene>
<reference evidence="3 4" key="1">
    <citation type="submission" date="2005-09" db="EMBL/GenBank/DDBJ databases">
        <authorList>
            <person name="Woods D.E."/>
            <person name="Nierman W.C."/>
        </authorList>
    </citation>
    <scope>NUCLEOTIDE SEQUENCE [LARGE SCALE GENOMIC DNA]</scope>
    <source>
        <strain evidence="3 4">1710b</strain>
    </source>
</reference>
<feature type="transmembrane region" description="Helical" evidence="1">
    <location>
        <begin position="237"/>
        <end position="256"/>
    </location>
</feature>
<feature type="transmembrane region" description="Helical" evidence="1">
    <location>
        <begin position="371"/>
        <end position="395"/>
    </location>
</feature>